<name>A0A4Y2KLP3_ARAVE</name>
<evidence type="ECO:0000313" key="2">
    <source>
        <dbReference type="Proteomes" id="UP000499080"/>
    </source>
</evidence>
<dbReference type="PANTHER" id="PTHR38681:SF1">
    <property type="entry name" value="RETROVIRUS-RELATED POL POLYPROTEIN FROM TRANSPOSON 412-LIKE PROTEIN"/>
    <property type="match status" value="1"/>
</dbReference>
<dbReference type="PANTHER" id="PTHR38681">
    <property type="entry name" value="RETROVIRUS-RELATED POL POLYPROTEIN FROM TRANSPOSON 412-LIKE PROTEIN-RELATED"/>
    <property type="match status" value="1"/>
</dbReference>
<dbReference type="AlphaFoldDB" id="A0A4Y2KLP3"/>
<proteinExistence type="predicted"/>
<accession>A0A4Y2KLP3</accession>
<reference evidence="1 2" key="1">
    <citation type="journal article" date="2019" name="Sci. Rep.">
        <title>Orb-weaving spider Araneus ventricosus genome elucidates the spidroin gene catalogue.</title>
        <authorList>
            <person name="Kono N."/>
            <person name="Nakamura H."/>
            <person name="Ohtoshi R."/>
            <person name="Moran D.A.P."/>
            <person name="Shinohara A."/>
            <person name="Yoshida Y."/>
            <person name="Fujiwara M."/>
            <person name="Mori M."/>
            <person name="Tomita M."/>
            <person name="Arakawa K."/>
        </authorList>
    </citation>
    <scope>NUCLEOTIDE SEQUENCE [LARGE SCALE GENOMIC DNA]</scope>
</reference>
<gene>
    <name evidence="1" type="ORF">AVEN_120191_1</name>
</gene>
<dbReference type="Proteomes" id="UP000499080">
    <property type="component" value="Unassembled WGS sequence"/>
</dbReference>
<comment type="caution">
    <text evidence="1">The sequence shown here is derived from an EMBL/GenBank/DDBJ whole genome shotgun (WGS) entry which is preliminary data.</text>
</comment>
<dbReference type="EMBL" id="BGPR01004781">
    <property type="protein sequence ID" value="GBN03291.1"/>
    <property type="molecule type" value="Genomic_DNA"/>
</dbReference>
<keyword evidence="2" id="KW-1185">Reference proteome</keyword>
<sequence>MIDTRRHPSQKCFVHKDLHTCTHAFIRIDRVRKPLEPPYDGSFPVVKRHYKYFTVTIKSKDINISAGRLKPAYFLLTEVDVRHHKKLETAPTLSNENLIAHQKTGKQQSDLMGKDVQKKYALLYTCLVPSELQRLVTYYS</sequence>
<protein>
    <submittedName>
        <fullName evidence="1">Uncharacterized protein</fullName>
    </submittedName>
</protein>
<evidence type="ECO:0000313" key="1">
    <source>
        <dbReference type="EMBL" id="GBN03291.1"/>
    </source>
</evidence>
<dbReference type="OrthoDB" id="6433583at2759"/>
<organism evidence="1 2">
    <name type="scientific">Araneus ventricosus</name>
    <name type="common">Orbweaver spider</name>
    <name type="synonym">Epeira ventricosa</name>
    <dbReference type="NCBI Taxonomy" id="182803"/>
    <lineage>
        <taxon>Eukaryota</taxon>
        <taxon>Metazoa</taxon>
        <taxon>Ecdysozoa</taxon>
        <taxon>Arthropoda</taxon>
        <taxon>Chelicerata</taxon>
        <taxon>Arachnida</taxon>
        <taxon>Araneae</taxon>
        <taxon>Araneomorphae</taxon>
        <taxon>Entelegynae</taxon>
        <taxon>Araneoidea</taxon>
        <taxon>Araneidae</taxon>
        <taxon>Araneus</taxon>
    </lineage>
</organism>